<evidence type="ECO:0000313" key="2">
    <source>
        <dbReference type="EMBL" id="OMI06111.1"/>
    </source>
</evidence>
<feature type="transmembrane region" description="Helical" evidence="1">
    <location>
        <begin position="71"/>
        <end position="91"/>
    </location>
</feature>
<evidence type="ECO:0000313" key="3">
    <source>
        <dbReference type="Proteomes" id="UP000187367"/>
    </source>
</evidence>
<gene>
    <name evidence="2" type="ORF">BW143_09240</name>
</gene>
<comment type="caution">
    <text evidence="2">The sequence shown here is derived from an EMBL/GenBank/DDBJ whole genome shotgun (WGS) entry which is preliminary data.</text>
</comment>
<keyword evidence="1" id="KW-0472">Membrane</keyword>
<feature type="transmembrane region" description="Helical" evidence="1">
    <location>
        <begin position="15"/>
        <end position="35"/>
    </location>
</feature>
<proteinExistence type="predicted"/>
<dbReference type="AlphaFoldDB" id="A0A1R1QN80"/>
<dbReference type="RefSeq" id="WP_076761673.1">
    <property type="nucleotide sequence ID" value="NZ_JARMMI010000007.1"/>
</dbReference>
<dbReference type="Proteomes" id="UP000187367">
    <property type="component" value="Unassembled WGS sequence"/>
</dbReference>
<accession>A0A1R1RW48</accession>
<keyword evidence="3" id="KW-1185">Reference proteome</keyword>
<feature type="transmembrane region" description="Helical" evidence="1">
    <location>
        <begin position="47"/>
        <end position="65"/>
    </location>
</feature>
<protein>
    <submittedName>
        <fullName evidence="2">Uncharacterized protein</fullName>
    </submittedName>
</protein>
<name>A0A1R1QN80_9BACI</name>
<keyword evidence="1" id="KW-0812">Transmembrane</keyword>
<organism evidence="2 3">
    <name type="scientific">Bacillus swezeyi</name>
    <dbReference type="NCBI Taxonomy" id="1925020"/>
    <lineage>
        <taxon>Bacteria</taxon>
        <taxon>Bacillati</taxon>
        <taxon>Bacillota</taxon>
        <taxon>Bacilli</taxon>
        <taxon>Bacillales</taxon>
        <taxon>Bacillaceae</taxon>
        <taxon>Bacillus</taxon>
    </lineage>
</organism>
<evidence type="ECO:0000256" key="1">
    <source>
        <dbReference type="SAM" id="Phobius"/>
    </source>
</evidence>
<accession>A0A1R1QN80</accession>
<reference evidence="2 3" key="1">
    <citation type="submission" date="2017-01" db="EMBL/GenBank/DDBJ databases">
        <title>Bacillus phylogenomics.</title>
        <authorList>
            <person name="Dunlap C."/>
        </authorList>
    </citation>
    <scope>NUCLEOTIDE SEQUENCE [LARGE SCALE GENOMIC DNA]</scope>
    <source>
        <strain evidence="2 3">NRRL B-41282</strain>
    </source>
</reference>
<dbReference type="EMBL" id="MTJL01000016">
    <property type="protein sequence ID" value="OMI06111.1"/>
    <property type="molecule type" value="Genomic_DNA"/>
</dbReference>
<sequence>MQFFENETARTANEWRMFIAASTFLILCTAGFWFFEPAIHLEDMVLHIFDAVIICVLIANAFYFLRRNKGIAFVSILLGLVNLVMLAALIIQ</sequence>
<dbReference type="OrthoDB" id="2942687at2"/>
<keyword evidence="1" id="KW-1133">Transmembrane helix</keyword>